<dbReference type="PANTHER" id="PTHR47328">
    <property type="match status" value="1"/>
</dbReference>
<dbReference type="CDD" id="cd06150">
    <property type="entry name" value="YjgF_YER057c_UK114_like_2"/>
    <property type="match status" value="1"/>
</dbReference>
<protein>
    <submittedName>
        <fullName evidence="1">Endoribonuclease</fullName>
    </submittedName>
</protein>
<evidence type="ECO:0000313" key="2">
    <source>
        <dbReference type="Proteomes" id="UP000027219"/>
    </source>
</evidence>
<reference evidence="1 2" key="1">
    <citation type="submission" date="2014-02" db="EMBL/GenBank/DDBJ databases">
        <title>Vibrio fortis Dalian14 Genome Sequencing.</title>
        <authorList>
            <person name="Wang Y."/>
            <person name="Song L."/>
            <person name="Liu G."/>
            <person name="Ding J."/>
        </authorList>
    </citation>
    <scope>NUCLEOTIDE SEQUENCE [LARGE SCALE GENOMIC DNA]</scope>
    <source>
        <strain evidence="1 2">Dalian14</strain>
    </source>
</reference>
<accession>A0A066UGS9</accession>
<dbReference type="InterPro" id="IPR006175">
    <property type="entry name" value="YjgF/YER057c/UK114"/>
</dbReference>
<name>A0A066UGS9_9VIBR</name>
<keyword evidence="2" id="KW-1185">Reference proteome</keyword>
<dbReference type="STRING" id="212667.VFDL14_10195"/>
<organism evidence="1 2">
    <name type="scientific">Vibrio fortis</name>
    <dbReference type="NCBI Taxonomy" id="212667"/>
    <lineage>
        <taxon>Bacteria</taxon>
        <taxon>Pseudomonadati</taxon>
        <taxon>Pseudomonadota</taxon>
        <taxon>Gammaproteobacteria</taxon>
        <taxon>Vibrionales</taxon>
        <taxon>Vibrionaceae</taxon>
        <taxon>Vibrio</taxon>
    </lineage>
</organism>
<dbReference type="Gene3D" id="3.30.1330.40">
    <property type="entry name" value="RutC-like"/>
    <property type="match status" value="1"/>
</dbReference>
<dbReference type="PANTHER" id="PTHR47328:SF1">
    <property type="entry name" value="RUTC FAMILY PROTEIN YOAB"/>
    <property type="match status" value="1"/>
</dbReference>
<dbReference type="OrthoDB" id="6899345at2"/>
<comment type="caution">
    <text evidence="1">The sequence shown here is derived from an EMBL/GenBank/DDBJ whole genome shotgun (WGS) entry which is preliminary data.</text>
</comment>
<dbReference type="InterPro" id="IPR035709">
    <property type="entry name" value="YoaB-like"/>
</dbReference>
<dbReference type="InterPro" id="IPR035959">
    <property type="entry name" value="RutC-like_sf"/>
</dbReference>
<dbReference type="Pfam" id="PF01042">
    <property type="entry name" value="Ribonuc_L-PSP"/>
    <property type="match status" value="1"/>
</dbReference>
<dbReference type="EMBL" id="JFFR01000033">
    <property type="protein sequence ID" value="KDN26255.1"/>
    <property type="molecule type" value="Genomic_DNA"/>
</dbReference>
<dbReference type="Proteomes" id="UP000027219">
    <property type="component" value="Unassembled WGS sequence"/>
</dbReference>
<gene>
    <name evidence="1" type="ORF">VFDL14_10195</name>
</gene>
<proteinExistence type="predicted"/>
<evidence type="ECO:0000313" key="1">
    <source>
        <dbReference type="EMBL" id="KDN26255.1"/>
    </source>
</evidence>
<sequence length="119" mass="13204">MTHIQRNHTNQRMSKIVIHNDTVYLCGQVGVKGTSVAEQTAEALSRVESLLIEAGSDKDHVLQTTVWLADMQDFAEMNHVWDEWFKPGFAPARACGEAKLASPELKVELLVTAAVKQTN</sequence>
<dbReference type="AlphaFoldDB" id="A0A066UGS9"/>
<dbReference type="SUPFAM" id="SSF55298">
    <property type="entry name" value="YjgF-like"/>
    <property type="match status" value="1"/>
</dbReference>
<dbReference type="RefSeq" id="WP_032553479.1">
    <property type="nucleotide sequence ID" value="NZ_JATABQ010000412.1"/>
</dbReference>